<keyword evidence="4" id="KW-0050">Antiport</keyword>
<dbReference type="Proteomes" id="UP001374535">
    <property type="component" value="Chromosome 8"/>
</dbReference>
<organism evidence="10 11">
    <name type="scientific">Vigna mungo</name>
    <name type="common">Black gram</name>
    <name type="synonym">Phaseolus mungo</name>
    <dbReference type="NCBI Taxonomy" id="3915"/>
    <lineage>
        <taxon>Eukaryota</taxon>
        <taxon>Viridiplantae</taxon>
        <taxon>Streptophyta</taxon>
        <taxon>Embryophyta</taxon>
        <taxon>Tracheophyta</taxon>
        <taxon>Spermatophyta</taxon>
        <taxon>Magnoliopsida</taxon>
        <taxon>eudicotyledons</taxon>
        <taxon>Gunneridae</taxon>
        <taxon>Pentapetalae</taxon>
        <taxon>rosids</taxon>
        <taxon>fabids</taxon>
        <taxon>Fabales</taxon>
        <taxon>Fabaceae</taxon>
        <taxon>Papilionoideae</taxon>
        <taxon>50 kb inversion clade</taxon>
        <taxon>NPAAA clade</taxon>
        <taxon>indigoferoid/millettioid clade</taxon>
        <taxon>Phaseoleae</taxon>
        <taxon>Vigna</taxon>
    </lineage>
</organism>
<evidence type="ECO:0000256" key="1">
    <source>
        <dbReference type="ARBA" id="ARBA00004141"/>
    </source>
</evidence>
<feature type="compositionally biased region" description="Polar residues" evidence="8">
    <location>
        <begin position="389"/>
        <end position="411"/>
    </location>
</feature>
<feature type="transmembrane region" description="Helical" evidence="9">
    <location>
        <begin position="276"/>
        <end position="299"/>
    </location>
</feature>
<keyword evidence="11" id="KW-1185">Reference proteome</keyword>
<dbReference type="AlphaFoldDB" id="A0AAQ3MZ09"/>
<feature type="transmembrane region" description="Helical" evidence="9">
    <location>
        <begin position="311"/>
        <end position="330"/>
    </location>
</feature>
<dbReference type="InterPro" id="IPR037185">
    <property type="entry name" value="EmrE-like"/>
</dbReference>
<dbReference type="PANTHER" id="PTHR10778">
    <property type="entry name" value="SOLUTE CARRIER FAMILY 35 MEMBER B"/>
    <property type="match status" value="1"/>
</dbReference>
<evidence type="ECO:0000256" key="2">
    <source>
        <dbReference type="ARBA" id="ARBA00008349"/>
    </source>
</evidence>
<comment type="similarity">
    <text evidence="2">Belongs to the nucleotide-sugar transporter family. UDP-galactose:UMP antiporter (TC 2.A.7.11) subfamily.</text>
</comment>
<evidence type="ECO:0000256" key="8">
    <source>
        <dbReference type="SAM" id="MobiDB-lite"/>
    </source>
</evidence>
<feature type="transmembrane region" description="Helical" evidence="9">
    <location>
        <begin position="103"/>
        <end position="120"/>
    </location>
</feature>
<comment type="subcellular location">
    <subcellularLocation>
        <location evidence="1">Membrane</location>
        <topology evidence="1">Multi-pass membrane protein</topology>
    </subcellularLocation>
</comment>
<reference evidence="10 11" key="1">
    <citation type="journal article" date="2023" name="Life. Sci Alliance">
        <title>Evolutionary insights into 3D genome organization and epigenetic landscape of Vigna mungo.</title>
        <authorList>
            <person name="Junaid A."/>
            <person name="Singh B."/>
            <person name="Bhatia S."/>
        </authorList>
    </citation>
    <scope>NUCLEOTIDE SEQUENCE [LARGE SCALE GENOMIC DNA]</scope>
    <source>
        <strain evidence="10">Urdbean</strain>
    </source>
</reference>
<name>A0AAQ3MZ09_VIGMU</name>
<dbReference type="Pfam" id="PF08449">
    <property type="entry name" value="UAA"/>
    <property type="match status" value="1"/>
</dbReference>
<dbReference type="EMBL" id="CP144693">
    <property type="protein sequence ID" value="WVY99514.1"/>
    <property type="molecule type" value="Genomic_DNA"/>
</dbReference>
<dbReference type="GO" id="GO:0046964">
    <property type="term" value="F:3'-phosphoadenosine 5'-phosphosulfate transmembrane transporter activity"/>
    <property type="evidence" value="ECO:0007669"/>
    <property type="project" value="TreeGrafter"/>
</dbReference>
<evidence type="ECO:0008006" key="12">
    <source>
        <dbReference type="Google" id="ProtNLM"/>
    </source>
</evidence>
<keyword evidence="6 9" id="KW-1133">Transmembrane helix</keyword>
<dbReference type="PANTHER" id="PTHR10778:SF13">
    <property type="entry name" value="ADENOSINE 3'-PHOSPHO 5'-PHOSPHOSULFATE TRANSPORTER 1"/>
    <property type="match status" value="1"/>
</dbReference>
<dbReference type="GO" id="GO:0000139">
    <property type="term" value="C:Golgi membrane"/>
    <property type="evidence" value="ECO:0007669"/>
    <property type="project" value="TreeGrafter"/>
</dbReference>
<evidence type="ECO:0000256" key="6">
    <source>
        <dbReference type="ARBA" id="ARBA00022989"/>
    </source>
</evidence>
<feature type="region of interest" description="Disordered" evidence="8">
    <location>
        <begin position="386"/>
        <end position="411"/>
    </location>
</feature>
<evidence type="ECO:0000256" key="9">
    <source>
        <dbReference type="SAM" id="Phobius"/>
    </source>
</evidence>
<evidence type="ECO:0000256" key="4">
    <source>
        <dbReference type="ARBA" id="ARBA00022449"/>
    </source>
</evidence>
<keyword evidence="5 9" id="KW-0812">Transmembrane</keyword>
<evidence type="ECO:0000256" key="3">
    <source>
        <dbReference type="ARBA" id="ARBA00022448"/>
    </source>
</evidence>
<feature type="transmembrane region" description="Helical" evidence="9">
    <location>
        <begin position="62"/>
        <end position="83"/>
    </location>
</feature>
<dbReference type="SUPFAM" id="SSF103481">
    <property type="entry name" value="Multidrug resistance efflux transporter EmrE"/>
    <property type="match status" value="1"/>
</dbReference>
<dbReference type="GO" id="GO:0015297">
    <property type="term" value="F:antiporter activity"/>
    <property type="evidence" value="ECO:0007669"/>
    <property type="project" value="UniProtKB-KW"/>
</dbReference>
<evidence type="ECO:0000313" key="10">
    <source>
        <dbReference type="EMBL" id="WVY99514.1"/>
    </source>
</evidence>
<proteinExistence type="inferred from homology"/>
<gene>
    <name evidence="10" type="ORF">V8G54_025584</name>
</gene>
<feature type="transmembrane region" description="Helical" evidence="9">
    <location>
        <begin position="22"/>
        <end position="42"/>
    </location>
</feature>
<evidence type="ECO:0000313" key="11">
    <source>
        <dbReference type="Proteomes" id="UP001374535"/>
    </source>
</evidence>
<dbReference type="GO" id="GO:0005789">
    <property type="term" value="C:endoplasmic reticulum membrane"/>
    <property type="evidence" value="ECO:0007669"/>
    <property type="project" value="TreeGrafter"/>
</dbReference>
<feature type="transmembrane region" description="Helical" evidence="9">
    <location>
        <begin position="164"/>
        <end position="183"/>
    </location>
</feature>
<protein>
    <recommendedName>
        <fullName evidence="12">UDP-galactose/UDP-glucose transporter 5B</fullName>
    </recommendedName>
</protein>
<evidence type="ECO:0000256" key="7">
    <source>
        <dbReference type="ARBA" id="ARBA00023136"/>
    </source>
</evidence>
<keyword evidence="3" id="KW-0813">Transport</keyword>
<keyword evidence="7 9" id="KW-0472">Membrane</keyword>
<evidence type="ECO:0000256" key="5">
    <source>
        <dbReference type="ARBA" id="ARBA00022692"/>
    </source>
</evidence>
<dbReference type="InterPro" id="IPR013657">
    <property type="entry name" value="SCL35B1-4/HUT1"/>
</dbReference>
<sequence>MAESSTSSAVSVDFISRDNNRLWKGAFAVAGIMVTLVTYGLLQEKIMRVPYGAEKEYFKYSLFLVFCNRITTSAVSGGSLLIFPVTKFILQCFLKASKKAMDPVAPVFTYCLISVSNILTTTCQYEALKYVSFPVQTLAKCAKMIPVMVWGTIIMQKRYHGPDYLFSFLITLGCSVFILYPQIKNNLPSQDLPLDYCCASRGSRMSGGIEDDMTAMALRPGDASNAGTDVSPHNRGRENTVWGVLLMVGYLGFDGFTSTFQDKLFRGYDMEIHNQIFYTTLCSCILSLTGLILQGHLIPAVEFVYQHHDCFFDIALLSTVATISQFFISYTIRTFGALTFATIMTTRQLLSIMLSCVWFAHPLSWEQWIGAVIVFGSLYGKSFTRKPPQKTTSSSAELVQNGDSNNLKHNP</sequence>
<feature type="transmembrane region" description="Helical" evidence="9">
    <location>
        <begin position="367"/>
        <end position="384"/>
    </location>
</feature>
<feature type="transmembrane region" description="Helical" evidence="9">
    <location>
        <begin position="240"/>
        <end position="256"/>
    </location>
</feature>
<accession>A0AAQ3MZ09</accession>